<feature type="domain" description="ParB-like N-terminal" evidence="2">
    <location>
        <begin position="79"/>
        <end position="182"/>
    </location>
</feature>
<keyword evidence="4" id="KW-1185">Reference proteome</keyword>
<sequence>MAKRRKLTAPSAADLNQIEQEFRGETTPRGPLTAPIAQVAADTAGAYDPRSVENRAASAKDSVDAQRLREAETKGLVLLEIPLSNIDADALVRDRVVLDAEQMNELQLSIAKGGLRLPIEVFKLKDSPSGCAYGLLSGYRRLRAVQALKGLSGDPKYDTIKAIVRDPDAMGGTFAAMIEENEIRASLSHFERGRIAVIAGQQGAFANTEAAVNGLFPMASKAKRSKIRSFALIFEELGDMLTFPDLLKERDGLKLAAGLREGHEAKLRTALAVRVPDTATQEAQMIEAALADLEPAKIDPKRGGRPKTAAAQPHRNVVLNSGVTLTSSEDGQGWMIRLKGQRVDQELVEVALAELSRLLDDQS</sequence>
<feature type="region of interest" description="Disordered" evidence="1">
    <location>
        <begin position="1"/>
        <end position="32"/>
    </location>
</feature>
<dbReference type="InterPro" id="IPR050336">
    <property type="entry name" value="Chromosome_partition/occlusion"/>
</dbReference>
<organism evidence="3 4">
    <name type="scientific">Pacificibacter marinus</name>
    <dbReference type="NCBI Taxonomy" id="658057"/>
    <lineage>
        <taxon>Bacteria</taxon>
        <taxon>Pseudomonadati</taxon>
        <taxon>Pseudomonadota</taxon>
        <taxon>Alphaproteobacteria</taxon>
        <taxon>Rhodobacterales</taxon>
        <taxon>Roseobacteraceae</taxon>
        <taxon>Pacificibacter</taxon>
    </lineage>
</organism>
<name>A0A1Y5TAU8_9RHOB</name>
<dbReference type="SMART" id="SM00470">
    <property type="entry name" value="ParB"/>
    <property type="match status" value="1"/>
</dbReference>
<dbReference type="STRING" id="658057.SAMN04488032_111126"/>
<protein>
    <submittedName>
        <fullName evidence="3">Nucleoid occlusion protein</fullName>
    </submittedName>
</protein>
<gene>
    <name evidence="3" type="primary">noc</name>
    <name evidence="3" type="ORF">PAM7971_03083</name>
</gene>
<evidence type="ECO:0000259" key="2">
    <source>
        <dbReference type="SMART" id="SM00470"/>
    </source>
</evidence>
<dbReference type="PANTHER" id="PTHR33375:SF1">
    <property type="entry name" value="CHROMOSOME-PARTITIONING PROTEIN PARB-RELATED"/>
    <property type="match status" value="1"/>
</dbReference>
<dbReference type="InterPro" id="IPR036086">
    <property type="entry name" value="ParB/Sulfiredoxin_sf"/>
</dbReference>
<dbReference type="GO" id="GO:0005694">
    <property type="term" value="C:chromosome"/>
    <property type="evidence" value="ECO:0007669"/>
    <property type="project" value="TreeGrafter"/>
</dbReference>
<proteinExistence type="predicted"/>
<dbReference type="Proteomes" id="UP000193307">
    <property type="component" value="Unassembled WGS sequence"/>
</dbReference>
<dbReference type="SUPFAM" id="SSF110849">
    <property type="entry name" value="ParB/Sulfiredoxin"/>
    <property type="match status" value="1"/>
</dbReference>
<evidence type="ECO:0000256" key="1">
    <source>
        <dbReference type="SAM" id="MobiDB-lite"/>
    </source>
</evidence>
<dbReference type="Gene3D" id="3.90.1530.30">
    <property type="match status" value="1"/>
</dbReference>
<dbReference type="EMBL" id="FWFW01000011">
    <property type="protein sequence ID" value="SLN59861.1"/>
    <property type="molecule type" value="Genomic_DNA"/>
</dbReference>
<evidence type="ECO:0000313" key="4">
    <source>
        <dbReference type="Proteomes" id="UP000193307"/>
    </source>
</evidence>
<dbReference type="PANTHER" id="PTHR33375">
    <property type="entry name" value="CHROMOSOME-PARTITIONING PROTEIN PARB-RELATED"/>
    <property type="match status" value="1"/>
</dbReference>
<dbReference type="AlphaFoldDB" id="A0A1Y5TAU8"/>
<dbReference type="GO" id="GO:0007059">
    <property type="term" value="P:chromosome segregation"/>
    <property type="evidence" value="ECO:0007669"/>
    <property type="project" value="TreeGrafter"/>
</dbReference>
<evidence type="ECO:0000313" key="3">
    <source>
        <dbReference type="EMBL" id="SLN59861.1"/>
    </source>
</evidence>
<reference evidence="3 4" key="1">
    <citation type="submission" date="2017-03" db="EMBL/GenBank/DDBJ databases">
        <authorList>
            <person name="Afonso C.L."/>
            <person name="Miller P.J."/>
            <person name="Scott M.A."/>
            <person name="Spackman E."/>
            <person name="Goraichik I."/>
            <person name="Dimitrov K.M."/>
            <person name="Suarez D.L."/>
            <person name="Swayne D.E."/>
        </authorList>
    </citation>
    <scope>NUCLEOTIDE SEQUENCE [LARGE SCALE GENOMIC DNA]</scope>
    <source>
        <strain evidence="3 4">CECT 7971</strain>
    </source>
</reference>
<dbReference type="RefSeq" id="WP_085850185.1">
    <property type="nucleotide sequence ID" value="NZ_FNZV01000011.1"/>
</dbReference>
<dbReference type="OrthoDB" id="7812516at2"/>
<dbReference type="InterPro" id="IPR003115">
    <property type="entry name" value="ParB_N"/>
</dbReference>
<dbReference type="Pfam" id="PF02195">
    <property type="entry name" value="ParB_N"/>
    <property type="match status" value="1"/>
</dbReference>
<accession>A0A1Y5TAU8</accession>